<comment type="catalytic activity">
    <reaction evidence="14 15">
        <text>ATP + H2O = ADP + phosphate + H(+)</text>
        <dbReference type="Rhea" id="RHEA:13065"/>
        <dbReference type="ChEBI" id="CHEBI:15377"/>
        <dbReference type="ChEBI" id="CHEBI:15378"/>
        <dbReference type="ChEBI" id="CHEBI:30616"/>
        <dbReference type="ChEBI" id="CHEBI:43474"/>
        <dbReference type="ChEBI" id="CHEBI:456216"/>
        <dbReference type="EC" id="5.6.2.4"/>
    </reaction>
</comment>
<name>A0A1H7MVU4_9GAMM</name>
<dbReference type="GO" id="GO:0043138">
    <property type="term" value="F:3'-5' DNA helicase activity"/>
    <property type="evidence" value="ECO:0007669"/>
    <property type="project" value="UniProtKB-UniRule"/>
</dbReference>
<evidence type="ECO:0000256" key="1">
    <source>
        <dbReference type="ARBA" id="ARBA00022722"/>
    </source>
</evidence>
<evidence type="ECO:0000256" key="9">
    <source>
        <dbReference type="ARBA" id="ARBA00022842"/>
    </source>
</evidence>
<evidence type="ECO:0000256" key="11">
    <source>
        <dbReference type="ARBA" id="ARBA00023204"/>
    </source>
</evidence>
<dbReference type="PROSITE" id="PS51198">
    <property type="entry name" value="UVRD_HELICASE_ATP_BIND"/>
    <property type="match status" value="1"/>
</dbReference>
<accession>A0A1H7MVU4</accession>
<evidence type="ECO:0000256" key="12">
    <source>
        <dbReference type="ARBA" id="ARBA00023235"/>
    </source>
</evidence>
<feature type="region of interest" description="Disordered" evidence="17">
    <location>
        <begin position="981"/>
        <end position="1029"/>
    </location>
</feature>
<comment type="domain">
    <text evidence="15">The N-terminal DNA-binding domain is a ssDNA-dependent ATPase and has ATP-dependent 3'-5' helicase function. This domain interacts with RecC.</text>
</comment>
<keyword evidence="5 15" id="KW-0378">Hydrolase</keyword>
<evidence type="ECO:0000256" key="14">
    <source>
        <dbReference type="ARBA" id="ARBA00048988"/>
    </source>
</evidence>
<keyword evidence="4 15" id="KW-0227">DNA damage</keyword>
<evidence type="ECO:0000256" key="6">
    <source>
        <dbReference type="ARBA" id="ARBA00022806"/>
    </source>
</evidence>
<dbReference type="Gene3D" id="3.90.320.10">
    <property type="match status" value="1"/>
</dbReference>
<dbReference type="GO" id="GO:0005829">
    <property type="term" value="C:cytosol"/>
    <property type="evidence" value="ECO:0007669"/>
    <property type="project" value="TreeGrafter"/>
</dbReference>
<dbReference type="PANTHER" id="PTHR11070:SF23">
    <property type="entry name" value="RECBCD ENZYME SUBUNIT RECB"/>
    <property type="match status" value="1"/>
</dbReference>
<dbReference type="Gene3D" id="3.40.50.300">
    <property type="entry name" value="P-loop containing nucleotide triphosphate hydrolases"/>
    <property type="match status" value="2"/>
</dbReference>
<comment type="similarity">
    <text evidence="15">Belongs to the helicase family. UvrD subfamily.</text>
</comment>
<comment type="cofactor">
    <cofactor evidence="15">
        <name>Mg(2+)</name>
        <dbReference type="ChEBI" id="CHEBI:18420"/>
    </cofactor>
    <text evidence="15">Binds 1 Mg(2+) ion per subunit.</text>
</comment>
<dbReference type="InterPro" id="IPR004586">
    <property type="entry name" value="RecB"/>
</dbReference>
<dbReference type="EC" id="3.1.11.5" evidence="15"/>
<keyword evidence="7 15" id="KW-0269">Exonuclease</keyword>
<comment type="catalytic activity">
    <reaction evidence="15">
        <text>Exonucleolytic cleavage (in the presence of ATP) in either 5'- to 3'- or 3'- to 5'-direction to yield 5'-phosphooligonucleotides.</text>
        <dbReference type="EC" id="3.1.11.5"/>
    </reaction>
</comment>
<evidence type="ECO:0000256" key="10">
    <source>
        <dbReference type="ARBA" id="ARBA00023125"/>
    </source>
</evidence>
<dbReference type="InterPro" id="IPR000212">
    <property type="entry name" value="DNA_helicase_UvrD/REP"/>
</dbReference>
<comment type="function">
    <text evidence="15">A helicase/nuclease that prepares dsDNA breaks (DSB) for recombinational DNA repair. Binds to DSBs and unwinds DNA via a highly rapid and processive ATP-dependent bidirectional helicase activity. Unwinds dsDNA until it encounters a Chi (crossover hotspot instigator) sequence from the 3' direction. Cuts ssDNA a few nucleotides 3' to the Chi site. The properties and activities of the enzyme are changed at Chi. The Chi-altered holoenzyme produces a long 3'-ssDNA overhang and facilitates RecA-binding to the ssDNA for homologous DNA recombination and repair. Holoenzyme degrades any linearized DNA that is unable to undergo homologous recombination. In the holoenzyme this subunit contributes ATPase, 3'-5' helicase, exonuclease activity and loads RecA onto ssDNA.</text>
</comment>
<feature type="binding site" evidence="15">
    <location>
        <position position="1196"/>
    </location>
    <ligand>
        <name>Mg(2+)</name>
        <dbReference type="ChEBI" id="CHEBI:18420"/>
    </ligand>
</feature>
<feature type="active site" description="For nuclease activity" evidence="15">
    <location>
        <position position="1196"/>
    </location>
</feature>
<dbReference type="InterPro" id="IPR038726">
    <property type="entry name" value="PDDEXK_AddAB-type"/>
</dbReference>
<dbReference type="Proteomes" id="UP000199256">
    <property type="component" value="Unassembled WGS sequence"/>
</dbReference>
<keyword evidence="3 15" id="KW-0547">Nucleotide-binding</keyword>
<evidence type="ECO:0000259" key="19">
    <source>
        <dbReference type="PROSITE" id="PS51217"/>
    </source>
</evidence>
<dbReference type="EMBL" id="FOAA01000010">
    <property type="protein sequence ID" value="SEL15343.1"/>
    <property type="molecule type" value="Genomic_DNA"/>
</dbReference>
<evidence type="ECO:0000256" key="8">
    <source>
        <dbReference type="ARBA" id="ARBA00022840"/>
    </source>
</evidence>
<keyword evidence="8 15" id="KW-0067">ATP-binding</keyword>
<dbReference type="STRING" id="1396821.SAMN05444515_11072"/>
<dbReference type="GO" id="GO:0003677">
    <property type="term" value="F:DNA binding"/>
    <property type="evidence" value="ECO:0007669"/>
    <property type="project" value="UniProtKB-UniRule"/>
</dbReference>
<evidence type="ECO:0000256" key="2">
    <source>
        <dbReference type="ARBA" id="ARBA00022723"/>
    </source>
</evidence>
<dbReference type="InterPro" id="IPR014016">
    <property type="entry name" value="UvrD-like_ATP-bd"/>
</dbReference>
<evidence type="ECO:0000256" key="5">
    <source>
        <dbReference type="ARBA" id="ARBA00022801"/>
    </source>
</evidence>
<dbReference type="PANTHER" id="PTHR11070">
    <property type="entry name" value="UVRD / RECB / PCRA DNA HELICASE FAMILY MEMBER"/>
    <property type="match status" value="1"/>
</dbReference>
<dbReference type="Pfam" id="PF00580">
    <property type="entry name" value="UvrD-helicase"/>
    <property type="match status" value="1"/>
</dbReference>
<dbReference type="InterPro" id="IPR011335">
    <property type="entry name" value="Restrct_endonuc-II-like"/>
</dbReference>
<gene>
    <name evidence="15" type="primary">recB</name>
    <name evidence="20" type="ORF">SAMN05444515_11072</name>
</gene>
<comment type="domain">
    <text evidence="15">The C-terminal domain has nuclease activity and interacts with RecD. It interacts with RecA, facilitating its loading onto ssDNA.</text>
</comment>
<keyword evidence="11 15" id="KW-0234">DNA repair</keyword>
<evidence type="ECO:0000313" key="21">
    <source>
        <dbReference type="Proteomes" id="UP000199256"/>
    </source>
</evidence>
<dbReference type="GO" id="GO:0009338">
    <property type="term" value="C:exodeoxyribonuclease V complex"/>
    <property type="evidence" value="ECO:0007669"/>
    <property type="project" value="TreeGrafter"/>
</dbReference>
<evidence type="ECO:0000256" key="15">
    <source>
        <dbReference type="HAMAP-Rule" id="MF_01485"/>
    </source>
</evidence>
<comment type="subunit">
    <text evidence="15">Heterotrimer of RecB, RecC and RecD. All subunits contribute to DNA-binding. Interacts with RecA.</text>
</comment>
<dbReference type="CDD" id="cd22352">
    <property type="entry name" value="RecB_C-like"/>
    <property type="match status" value="1"/>
</dbReference>
<protein>
    <recommendedName>
        <fullName evidence="15">RecBCD enzyme subunit RecB</fullName>
        <ecNumber evidence="15">3.1.11.5</ecNumber>
        <ecNumber evidence="15">5.6.2.4</ecNumber>
    </recommendedName>
    <alternativeName>
        <fullName evidence="15">DNA 3'-5' helicase subunit RecB</fullName>
    </alternativeName>
    <alternativeName>
        <fullName evidence="15">Exonuclease V subunit RecB</fullName>
        <shortName evidence="15">ExoV subunit RecB</shortName>
    </alternativeName>
    <alternativeName>
        <fullName evidence="15">Helicase/nuclease RecBCD subunit RecB</fullName>
    </alternativeName>
</protein>
<evidence type="ECO:0000256" key="7">
    <source>
        <dbReference type="ARBA" id="ARBA00022839"/>
    </source>
</evidence>
<dbReference type="Pfam" id="PF13361">
    <property type="entry name" value="UvrD_C"/>
    <property type="match status" value="1"/>
</dbReference>
<evidence type="ECO:0000259" key="18">
    <source>
        <dbReference type="PROSITE" id="PS51198"/>
    </source>
</evidence>
<dbReference type="InterPro" id="IPR014017">
    <property type="entry name" value="DNA_helicase_UvrD-like_C"/>
</dbReference>
<feature type="domain" description="UvrD-like helicase ATP-binding" evidence="18">
    <location>
        <begin position="1"/>
        <end position="500"/>
    </location>
</feature>
<reference evidence="21" key="1">
    <citation type="submission" date="2016-10" db="EMBL/GenBank/DDBJ databases">
        <authorList>
            <person name="Varghese N."/>
            <person name="Submissions S."/>
        </authorList>
    </citation>
    <scope>NUCLEOTIDE SEQUENCE [LARGE SCALE GENOMIC DNA]</scope>
    <source>
        <strain evidence="21">DSM 241</strain>
    </source>
</reference>
<evidence type="ECO:0000256" key="13">
    <source>
        <dbReference type="ARBA" id="ARBA00034617"/>
    </source>
</evidence>
<keyword evidence="1 15" id="KW-0540">Nuclease</keyword>
<feature type="region of interest" description="DNA-binding and helicase activity, interacts with RecC" evidence="15">
    <location>
        <begin position="1"/>
        <end position="921"/>
    </location>
</feature>
<dbReference type="InterPro" id="IPR027417">
    <property type="entry name" value="P-loop_NTPase"/>
</dbReference>
<dbReference type="EC" id="5.6.2.4" evidence="15"/>
<dbReference type="GO" id="GO:0000287">
    <property type="term" value="F:magnesium ion binding"/>
    <property type="evidence" value="ECO:0007669"/>
    <property type="project" value="UniProtKB-UniRule"/>
</dbReference>
<sequence length="1298" mass="145650">MTNPTTLDPLGFAFRDSRLIEASAGTGKTFTLALLYTRLVLGHGDAHTAFERGLMPPEILVVTFTEAATQELRERIRSRLVEAATWFEADPQALPPADPTTAAHPLHRLRSDHPPERWPGCARTLRLAAEWMDEAMISTIHGWCQRMLKEHAFETRGLFQREVTTDQTDLINQILRDYWRVHFYPLPAAEARCIRQAITSPEHLHGHLLPWLRQRDAGLSYQGHPLHCPDLRPALDRALERQARQDQVDTLEQAAREQWQADRQAIEAHLWTLQPHLNGTRHGSAQPEKFTEVLKEIQAWSEGETAPNRLRHFAQGAFGFKAKAPVQEEMLHPAFAAIAQWQQAARELEAPDGHTEPPLKACILAHASEWVGRELTQRLRQQAQMGFDDLLREMDIALTPSSDDEAADPARHLAATLRHQFPVALIDEFQDTDPIQYRIFDRVYGAAATRDAQAPTALVMIGDPKQAIYGFRGADIHSYLAAREATRGRHHTLATNYRSTQGMVEACNRLFTHAEAHPRGAFRFRPETGDDAENPIPYQPVSAQGRQETLILDGAPHPAMTFWMMDSDEGPVSPDSYRETLAAATASRIVQWLEAARLGEAGFRPVEGEDDTWKPLRPRDIAILVRTGTEAAVMRQALAARQIHSVYLSDRNSVFRTREARDLLHWLRACACPTDEGLVRAALGTNTLDLPLETLAGWQEDELAWEAQLEQFHGYQRIWQRQGVLAMLRRLMHDQALPRQLLEREEGERVLTNLLHLAEWLQQAARGLDGEQALIRHLSEHLDADDEEFLVRLESDAELIQVVTIHKSKGLEYPLVLLPFICSWREVNGRTPQVPLRRDEARYIETAGRNDYRQAWDDADDARLSEDMRLLYVAITRACHGVWLGIAPLKSGNTRKIQLEKSAMGHVLNGGKAFESALELKQAIQTLGQDNPHIQMEPAPTPVPTPLSPLPQPVMDPARPAPDCRHEPWWIASYSGLRLGPLGDGAAEPPPAAETADDELGREEGLADEPPVPPPAQPARTHAAPPGTPLARLHTLPRGRQVGNFLHGIMEWAATEARAQDPADRAAGFAAAAHCPEARRDMLARRCQLRGLTDWIEPLDAWLAAYLTTPWALPTAPGTSATTLTLADLAPESLQVEMEFWFAATRVDTRDLDRLAQAHCLPGRRRPGLDPARLNGMLKGFIDLVFEHQGRYYVLDWKSNWLGPDDPAYSTAAMEDAVLHHRYDLQYLIYLLALHRQLSLRLPDYDYDQHMGGTVYAFLRGAGGPARGLHTHRPPRALIEALDALFMGQRPTRMGALA</sequence>
<dbReference type="Gene3D" id="1.10.486.10">
    <property type="entry name" value="PCRA, domain 4"/>
    <property type="match status" value="1"/>
</dbReference>
<dbReference type="RefSeq" id="WP_090253879.1">
    <property type="nucleotide sequence ID" value="NZ_FOAA01000010.1"/>
</dbReference>
<comment type="miscellaneous">
    <text evidence="15">In the RecBCD complex, RecB has a slow 3'-5' helicase, an exonuclease activity and loads RecA onto ssDNA, RecD has a fast 5'-3' helicase activity, while RecC stimulates the ATPase and processivity of the RecB helicase and contributes to recognition of the Chi site.</text>
</comment>
<evidence type="ECO:0000256" key="3">
    <source>
        <dbReference type="ARBA" id="ARBA00022741"/>
    </source>
</evidence>
<evidence type="ECO:0000313" key="20">
    <source>
        <dbReference type="EMBL" id="SEL15343.1"/>
    </source>
</evidence>
<feature type="region of interest" description="Nuclease activity, interacts with RecD and RecA" evidence="15">
    <location>
        <begin position="968"/>
        <end position="1298"/>
    </location>
</feature>
<dbReference type="OrthoDB" id="9810135at2"/>
<evidence type="ECO:0000256" key="16">
    <source>
        <dbReference type="PROSITE-ProRule" id="PRU00560"/>
    </source>
</evidence>
<dbReference type="NCBIfam" id="TIGR00609">
    <property type="entry name" value="recB"/>
    <property type="match status" value="1"/>
</dbReference>
<keyword evidence="9 15" id="KW-0460">Magnesium</keyword>
<organism evidence="20 21">
    <name type="scientific">Ectothiorhodospira marina</name>
    <dbReference type="NCBI Taxonomy" id="1396821"/>
    <lineage>
        <taxon>Bacteria</taxon>
        <taxon>Pseudomonadati</taxon>
        <taxon>Pseudomonadota</taxon>
        <taxon>Gammaproteobacteria</taxon>
        <taxon>Chromatiales</taxon>
        <taxon>Ectothiorhodospiraceae</taxon>
        <taxon>Ectothiorhodospira</taxon>
    </lineage>
</organism>
<dbReference type="Pfam" id="PF12705">
    <property type="entry name" value="PDDEXK_1"/>
    <property type="match status" value="1"/>
</dbReference>
<dbReference type="PROSITE" id="PS51217">
    <property type="entry name" value="UVRD_HELICASE_CTER"/>
    <property type="match status" value="1"/>
</dbReference>
<keyword evidence="21" id="KW-1185">Reference proteome</keyword>
<feature type="domain" description="UvrD-like helicase C-terminal" evidence="19">
    <location>
        <begin position="541"/>
        <end position="810"/>
    </location>
</feature>
<feature type="binding site" evidence="16">
    <location>
        <begin position="22"/>
        <end position="29"/>
    </location>
    <ligand>
        <name>ATP</name>
        <dbReference type="ChEBI" id="CHEBI:30616"/>
    </ligand>
</feature>
<dbReference type="InterPro" id="IPR011604">
    <property type="entry name" value="PDDEXK-like_dom_sf"/>
</dbReference>
<keyword evidence="12 15" id="KW-0413">Isomerase</keyword>
<feature type="binding site" evidence="15">
    <location>
        <position position="1047"/>
    </location>
    <ligand>
        <name>Mg(2+)</name>
        <dbReference type="ChEBI" id="CHEBI:18420"/>
    </ligand>
</feature>
<dbReference type="SUPFAM" id="SSF52980">
    <property type="entry name" value="Restriction endonuclease-like"/>
    <property type="match status" value="1"/>
</dbReference>
<dbReference type="Gene3D" id="1.10.3170.10">
    <property type="entry name" value="Recbcd, chain B, domain 2"/>
    <property type="match status" value="1"/>
</dbReference>
<keyword evidence="2 15" id="KW-0479">Metal-binding</keyword>
<keyword evidence="6 15" id="KW-0347">Helicase</keyword>
<dbReference type="HAMAP" id="MF_01485">
    <property type="entry name" value="RecB"/>
    <property type="match status" value="1"/>
</dbReference>
<evidence type="ECO:0000256" key="17">
    <source>
        <dbReference type="SAM" id="MobiDB-lite"/>
    </source>
</evidence>
<dbReference type="SUPFAM" id="SSF52540">
    <property type="entry name" value="P-loop containing nucleoside triphosphate hydrolases"/>
    <property type="match status" value="1"/>
</dbReference>
<dbReference type="GO" id="GO:0016887">
    <property type="term" value="F:ATP hydrolysis activity"/>
    <property type="evidence" value="ECO:0007669"/>
    <property type="project" value="RHEA"/>
</dbReference>
<comment type="catalytic activity">
    <reaction evidence="13 15">
        <text>Couples ATP hydrolysis with the unwinding of duplex DNA by translocating in the 3'-5' direction.</text>
        <dbReference type="EC" id="5.6.2.4"/>
    </reaction>
</comment>
<evidence type="ECO:0000256" key="4">
    <source>
        <dbReference type="ARBA" id="ARBA00022763"/>
    </source>
</evidence>
<dbReference type="GO" id="GO:0005524">
    <property type="term" value="F:ATP binding"/>
    <property type="evidence" value="ECO:0007669"/>
    <property type="project" value="UniProtKB-UniRule"/>
</dbReference>
<dbReference type="GO" id="GO:0000724">
    <property type="term" value="P:double-strand break repair via homologous recombination"/>
    <property type="evidence" value="ECO:0007669"/>
    <property type="project" value="UniProtKB-UniRule"/>
</dbReference>
<proteinExistence type="inferred from homology"/>
<keyword evidence="10 15" id="KW-0238">DNA-binding</keyword>
<dbReference type="GO" id="GO:0008854">
    <property type="term" value="F:exodeoxyribonuclease V activity"/>
    <property type="evidence" value="ECO:0007669"/>
    <property type="project" value="UniProtKB-EC"/>
</dbReference>
<feature type="binding site" evidence="15">
    <location>
        <position position="1183"/>
    </location>
    <ligand>
        <name>Mg(2+)</name>
        <dbReference type="ChEBI" id="CHEBI:18420"/>
    </ligand>
</feature>